<dbReference type="InterPro" id="IPR029044">
    <property type="entry name" value="Nucleotide-diphossugar_trans"/>
</dbReference>
<keyword evidence="2 5" id="KW-0328">Glycosyltransferase</keyword>
<feature type="transmembrane region" description="Helical" evidence="4">
    <location>
        <begin position="34"/>
        <end position="59"/>
    </location>
</feature>
<dbReference type="PANTHER" id="PTHR43630">
    <property type="entry name" value="POLY-BETA-1,6-N-ACETYL-D-GLUCOSAMINE SYNTHASE"/>
    <property type="match status" value="1"/>
</dbReference>
<proteinExistence type="inferred from homology"/>
<comment type="similarity">
    <text evidence="1">Belongs to the glycosyltransferase 2 family.</text>
</comment>
<keyword evidence="4" id="KW-1133">Transmembrane helix</keyword>
<dbReference type="CDD" id="cd06423">
    <property type="entry name" value="CESA_like"/>
    <property type="match status" value="1"/>
</dbReference>
<dbReference type="PANTHER" id="PTHR43630:SF1">
    <property type="entry name" value="POLY-BETA-1,6-N-ACETYL-D-GLUCOSAMINE SYNTHASE"/>
    <property type="match status" value="1"/>
</dbReference>
<keyword evidence="4" id="KW-0472">Membrane</keyword>
<feature type="transmembrane region" description="Helical" evidence="4">
    <location>
        <begin position="413"/>
        <end position="435"/>
    </location>
</feature>
<evidence type="ECO:0000256" key="1">
    <source>
        <dbReference type="ARBA" id="ARBA00006739"/>
    </source>
</evidence>
<evidence type="ECO:0000256" key="2">
    <source>
        <dbReference type="ARBA" id="ARBA00022676"/>
    </source>
</evidence>
<reference evidence="5" key="1">
    <citation type="submission" date="2024-06" db="EMBL/GenBank/DDBJ databases">
        <title>The genome sequences of Kitasatospora sp. strain HUAS MG31.</title>
        <authorList>
            <person name="Mo P."/>
        </authorList>
    </citation>
    <scope>NUCLEOTIDE SEQUENCE</scope>
    <source>
        <strain evidence="5">HUAS MG31</strain>
    </source>
</reference>
<feature type="transmembrane region" description="Helical" evidence="4">
    <location>
        <begin position="374"/>
        <end position="407"/>
    </location>
</feature>
<dbReference type="KEGG" id="kcm:ABWK59_06320"/>
<gene>
    <name evidence="5" type="ORF">ABWK59_06320</name>
</gene>
<dbReference type="AlphaFoldDB" id="A0AAU8JQJ9"/>
<keyword evidence="4" id="KW-0812">Transmembrane</keyword>
<evidence type="ECO:0000256" key="4">
    <source>
        <dbReference type="SAM" id="Phobius"/>
    </source>
</evidence>
<dbReference type="Gene3D" id="3.90.550.10">
    <property type="entry name" value="Spore Coat Polysaccharide Biosynthesis Protein SpsA, Chain A"/>
    <property type="match status" value="1"/>
</dbReference>
<dbReference type="Pfam" id="PF13641">
    <property type="entry name" value="Glyco_tranf_2_3"/>
    <property type="match status" value="1"/>
</dbReference>
<dbReference type="GO" id="GO:0016757">
    <property type="term" value="F:glycosyltransferase activity"/>
    <property type="evidence" value="ECO:0007669"/>
    <property type="project" value="UniProtKB-KW"/>
</dbReference>
<evidence type="ECO:0000256" key="3">
    <source>
        <dbReference type="ARBA" id="ARBA00022679"/>
    </source>
</evidence>
<accession>A0AAU8JQJ9</accession>
<name>A0AAU8JQJ9_9ACTN</name>
<keyword evidence="3 5" id="KW-0808">Transferase</keyword>
<dbReference type="SUPFAM" id="SSF53448">
    <property type="entry name" value="Nucleotide-diphospho-sugar transferases"/>
    <property type="match status" value="1"/>
</dbReference>
<sequence>MTPPLATAVLGAAAPATATSTASGPHDVLLDVIAVGNVLVLGYFLAINTGYLTLVLIAAGDFVRHLRRTPFAGYDDASASPFTLPVSLIVPAYNEEAGIVDAVQALLLLRHPSFEVVVVDDGSTDATLDRLREAFDLVEVPHVVSTEVPVRGAVESVHLPRGGPVSLIVARKRNGGKADALNVGINLARYPLLCMVDADSILDSQALLAISKPFADDPLRVVGAGGVIGIANGCTVVAGRVVRVRMPHRLLAKIQTVEYMRAFLLGRTGWSRIGGLLVIAGAFGMFRRDAVVAVGGLDPDCLGEDAELVVRLHHYLRGTGHDYRIVFVGEPISWSEAPETLRVLGRQRRRWHRGLTEVLLKHRGMIGHPRYGRVGLVALPFYVLFELCAPVVELAGLVLVPLGLLIGAVDLGFLWRFLLASYGYAMVISLLSILAEEYAFHRYSRWRDISSAVLGAAAENLGYRQFTAWWRVRGIWDAVHGAPKVWGVMTRRGFAAEPTEGDRQ</sequence>
<dbReference type="EC" id="2.4.-.-" evidence="5"/>
<dbReference type="EMBL" id="CP159872">
    <property type="protein sequence ID" value="XCM78567.1"/>
    <property type="molecule type" value="Genomic_DNA"/>
</dbReference>
<evidence type="ECO:0000313" key="5">
    <source>
        <dbReference type="EMBL" id="XCM78567.1"/>
    </source>
</evidence>
<organism evidence="5">
    <name type="scientific">Kitasatospora camelliae</name>
    <dbReference type="NCBI Taxonomy" id="3156397"/>
    <lineage>
        <taxon>Bacteria</taxon>
        <taxon>Bacillati</taxon>
        <taxon>Actinomycetota</taxon>
        <taxon>Actinomycetes</taxon>
        <taxon>Kitasatosporales</taxon>
        <taxon>Streptomycetaceae</taxon>
        <taxon>Kitasatospora</taxon>
    </lineage>
</organism>
<dbReference type="RefSeq" id="WP_354638559.1">
    <property type="nucleotide sequence ID" value="NZ_CP159872.1"/>
</dbReference>
<protein>
    <submittedName>
        <fullName evidence="5">Glycosyltransferase</fullName>
        <ecNumber evidence="5">2.4.-.-</ecNumber>
    </submittedName>
</protein>